<sequence length="244" mass="27903">MLASNKYRCQTIENTIFGIYMVYSLDIGYGIRIIGLPYGFRFKATSWETDEWINALENTTFPEQFMLATDVVYVRVKGDVTIPLDASLFLESIAVEVILPSINDFDTTFFQYKAGVRFQNRWNFFDIVVLACNAHHNKLKGIFRTDKIESLCIFVQAIKEKREVSVHKTKYVNAKDKQIQVKFPQNSVTISEQIDFKIGGQKADDGNFDYFVFKVKDDLSIELVDTKPEINDGIASFTVSSFSG</sequence>
<dbReference type="Proteomes" id="UP000596742">
    <property type="component" value="Unassembled WGS sequence"/>
</dbReference>
<reference evidence="1" key="1">
    <citation type="submission" date="2018-11" db="EMBL/GenBank/DDBJ databases">
        <authorList>
            <person name="Alioto T."/>
            <person name="Alioto T."/>
        </authorList>
    </citation>
    <scope>NUCLEOTIDE SEQUENCE</scope>
</reference>
<gene>
    <name evidence="1" type="ORF">MGAL_10B020140</name>
</gene>
<protein>
    <submittedName>
        <fullName evidence="1">Uncharacterized protein</fullName>
    </submittedName>
</protein>
<proteinExistence type="predicted"/>
<dbReference type="AlphaFoldDB" id="A0A8B6CPK2"/>
<dbReference type="EMBL" id="UYJE01002025">
    <property type="protein sequence ID" value="VDI07199.1"/>
    <property type="molecule type" value="Genomic_DNA"/>
</dbReference>
<accession>A0A8B6CPK2</accession>
<name>A0A8B6CPK2_MYTGA</name>
<keyword evidence="2" id="KW-1185">Reference proteome</keyword>
<evidence type="ECO:0000313" key="2">
    <source>
        <dbReference type="Proteomes" id="UP000596742"/>
    </source>
</evidence>
<evidence type="ECO:0000313" key="1">
    <source>
        <dbReference type="EMBL" id="VDI07199.1"/>
    </source>
</evidence>
<comment type="caution">
    <text evidence="1">The sequence shown here is derived from an EMBL/GenBank/DDBJ whole genome shotgun (WGS) entry which is preliminary data.</text>
</comment>
<organism evidence="1 2">
    <name type="scientific">Mytilus galloprovincialis</name>
    <name type="common">Mediterranean mussel</name>
    <dbReference type="NCBI Taxonomy" id="29158"/>
    <lineage>
        <taxon>Eukaryota</taxon>
        <taxon>Metazoa</taxon>
        <taxon>Spiralia</taxon>
        <taxon>Lophotrochozoa</taxon>
        <taxon>Mollusca</taxon>
        <taxon>Bivalvia</taxon>
        <taxon>Autobranchia</taxon>
        <taxon>Pteriomorphia</taxon>
        <taxon>Mytilida</taxon>
        <taxon>Mytiloidea</taxon>
        <taxon>Mytilidae</taxon>
        <taxon>Mytilinae</taxon>
        <taxon>Mytilus</taxon>
    </lineage>
</organism>